<dbReference type="InterPro" id="IPR000195">
    <property type="entry name" value="Rab-GAP-TBC_dom"/>
</dbReference>
<dbReference type="Pfam" id="PF00566">
    <property type="entry name" value="RabGAP-TBC"/>
    <property type="match status" value="1"/>
</dbReference>
<evidence type="ECO:0000313" key="4">
    <source>
        <dbReference type="EMBL" id="OLL24349.1"/>
    </source>
</evidence>
<protein>
    <submittedName>
        <fullName evidence="4">TBC1 domain family member 5</fullName>
    </submittedName>
</protein>
<accession>A0A1U7LNY7</accession>
<feature type="region of interest" description="Disordered" evidence="2">
    <location>
        <begin position="380"/>
        <end position="403"/>
    </location>
</feature>
<proteinExistence type="predicted"/>
<evidence type="ECO:0000256" key="1">
    <source>
        <dbReference type="ARBA" id="ARBA00022468"/>
    </source>
</evidence>
<reference evidence="4 5" key="1">
    <citation type="submission" date="2016-04" db="EMBL/GenBank/DDBJ databases">
        <title>Evolutionary innovation and constraint leading to complex multicellularity in the Ascomycota.</title>
        <authorList>
            <person name="Cisse O."/>
            <person name="Nguyen A."/>
            <person name="Hewitt D.A."/>
            <person name="Jedd G."/>
            <person name="Stajich J.E."/>
        </authorList>
    </citation>
    <scope>NUCLEOTIDE SEQUENCE [LARGE SCALE GENOMIC DNA]</scope>
    <source>
        <strain evidence="4 5">DAH-3</strain>
    </source>
</reference>
<sequence>MHELLGILLKVVERDAVSLEFLEHDSFTLFEALMSGMKRWFLVNEELESPITKLCRKIQFEDLPIFDCILAKHLEKSQVEPTIRWMRTLFTSEFHDAELLHLWDRIFSYDPSLQVTPYIVLVMLIQIRDELLRSNFNGIITKIIRYKSPSPSMLVEEAMELLQNPSQTTGVNLIRKYSTLRYAEGSSSPSSSAPSPPLKSNPHSRLNSKESQSGAAKTISGRPGFDKTTLFTFDEGWKSATNCWMDSTFIPGPEDLRMHTYRKDSKDRRLMRERDEMLGEILDISILKLNGVAEERKDAIAGVKHVRDVLHNDASLDTDLLRKMKEKRMGRSKIWIPPRLPDHPQNAMTIERSPISNNYDDLYSNSWTSVTKNQQIWMLGDEDTRKPASRSTSRHKHDRKAAS</sequence>
<dbReference type="EMBL" id="LXFE01000857">
    <property type="protein sequence ID" value="OLL24349.1"/>
    <property type="molecule type" value="Genomic_DNA"/>
</dbReference>
<evidence type="ECO:0000313" key="5">
    <source>
        <dbReference type="Proteomes" id="UP000186594"/>
    </source>
</evidence>
<dbReference type="PANTHER" id="PTHR22957">
    <property type="entry name" value="TBC1 DOMAIN FAMILY MEMBER GTPASE-ACTIVATING PROTEIN"/>
    <property type="match status" value="1"/>
</dbReference>
<dbReference type="AlphaFoldDB" id="A0A1U7LNY7"/>
<dbReference type="PROSITE" id="PS50086">
    <property type="entry name" value="TBC_RABGAP"/>
    <property type="match status" value="1"/>
</dbReference>
<feature type="region of interest" description="Disordered" evidence="2">
    <location>
        <begin position="185"/>
        <end position="222"/>
    </location>
</feature>
<evidence type="ECO:0000256" key="2">
    <source>
        <dbReference type="SAM" id="MobiDB-lite"/>
    </source>
</evidence>
<dbReference type="SUPFAM" id="SSF47923">
    <property type="entry name" value="Ypt/Rab-GAP domain of gyp1p"/>
    <property type="match status" value="1"/>
</dbReference>
<dbReference type="Gene3D" id="1.10.472.80">
    <property type="entry name" value="Ypt/Rab-GAP domain of gyp1p, domain 3"/>
    <property type="match status" value="1"/>
</dbReference>
<dbReference type="PANTHER" id="PTHR22957:SF337">
    <property type="entry name" value="TBC1 DOMAIN FAMILY MEMBER 5"/>
    <property type="match status" value="1"/>
</dbReference>
<gene>
    <name evidence="4" type="ORF">NEOLI_005110</name>
</gene>
<organism evidence="4 5">
    <name type="scientific">Neolecta irregularis (strain DAH-3)</name>
    <dbReference type="NCBI Taxonomy" id="1198029"/>
    <lineage>
        <taxon>Eukaryota</taxon>
        <taxon>Fungi</taxon>
        <taxon>Dikarya</taxon>
        <taxon>Ascomycota</taxon>
        <taxon>Taphrinomycotina</taxon>
        <taxon>Neolectales</taxon>
        <taxon>Neolectaceae</taxon>
        <taxon>Neolecta</taxon>
    </lineage>
</organism>
<dbReference type="Proteomes" id="UP000186594">
    <property type="component" value="Unassembled WGS sequence"/>
</dbReference>
<dbReference type="GO" id="GO:0005096">
    <property type="term" value="F:GTPase activator activity"/>
    <property type="evidence" value="ECO:0007669"/>
    <property type="project" value="UniProtKB-KW"/>
</dbReference>
<dbReference type="STRING" id="1198029.A0A1U7LNY7"/>
<feature type="domain" description="Rab-GAP TBC" evidence="3">
    <location>
        <begin position="1"/>
        <end position="110"/>
    </location>
</feature>
<feature type="compositionally biased region" description="Polar residues" evidence="2">
    <location>
        <begin position="203"/>
        <end position="215"/>
    </location>
</feature>
<keyword evidence="1" id="KW-0343">GTPase activation</keyword>
<feature type="compositionally biased region" description="Basic residues" evidence="2">
    <location>
        <begin position="392"/>
        <end position="403"/>
    </location>
</feature>
<name>A0A1U7LNY7_NEOID</name>
<evidence type="ECO:0000259" key="3">
    <source>
        <dbReference type="PROSITE" id="PS50086"/>
    </source>
</evidence>
<keyword evidence="5" id="KW-1185">Reference proteome</keyword>
<dbReference type="OrthoDB" id="27140at2759"/>
<dbReference type="InterPro" id="IPR035969">
    <property type="entry name" value="Rab-GAP_TBC_sf"/>
</dbReference>
<comment type="caution">
    <text evidence="4">The sequence shown here is derived from an EMBL/GenBank/DDBJ whole genome shotgun (WGS) entry which is preliminary data.</text>
</comment>